<keyword evidence="4" id="KW-1185">Reference proteome</keyword>
<dbReference type="EMBL" id="JAIZAY010000007">
    <property type="protein sequence ID" value="KAJ8039057.1"/>
    <property type="molecule type" value="Genomic_DNA"/>
</dbReference>
<evidence type="ECO:0000313" key="4">
    <source>
        <dbReference type="Proteomes" id="UP001152320"/>
    </source>
</evidence>
<feature type="compositionally biased region" description="Low complexity" evidence="2">
    <location>
        <begin position="61"/>
        <end position="78"/>
    </location>
</feature>
<feature type="region of interest" description="Disordered" evidence="2">
    <location>
        <begin position="56"/>
        <end position="96"/>
    </location>
</feature>
<protein>
    <recommendedName>
        <fullName evidence="5">Core-binding (CB) domain-containing protein</fullName>
    </recommendedName>
</protein>
<name>A0A9Q1H7Y8_HOLLE</name>
<evidence type="ECO:0000256" key="2">
    <source>
        <dbReference type="SAM" id="MobiDB-lite"/>
    </source>
</evidence>
<evidence type="ECO:0008006" key="5">
    <source>
        <dbReference type="Google" id="ProtNLM"/>
    </source>
</evidence>
<comment type="caution">
    <text evidence="3">The sequence shown here is derived from an EMBL/GenBank/DDBJ whole genome shotgun (WGS) entry which is preliminary data.</text>
</comment>
<dbReference type="OrthoDB" id="8954815at2759"/>
<organism evidence="3 4">
    <name type="scientific">Holothuria leucospilota</name>
    <name type="common">Black long sea cucumber</name>
    <name type="synonym">Mertensiothuria leucospilota</name>
    <dbReference type="NCBI Taxonomy" id="206669"/>
    <lineage>
        <taxon>Eukaryota</taxon>
        <taxon>Metazoa</taxon>
        <taxon>Echinodermata</taxon>
        <taxon>Eleutherozoa</taxon>
        <taxon>Echinozoa</taxon>
        <taxon>Holothuroidea</taxon>
        <taxon>Aspidochirotacea</taxon>
        <taxon>Aspidochirotida</taxon>
        <taxon>Holothuriidae</taxon>
        <taxon>Holothuria</taxon>
    </lineage>
</organism>
<evidence type="ECO:0000256" key="1">
    <source>
        <dbReference type="ARBA" id="ARBA00023125"/>
    </source>
</evidence>
<accession>A0A9Q1H7Y8</accession>
<dbReference type="InterPro" id="IPR010998">
    <property type="entry name" value="Integrase_recombinase_N"/>
</dbReference>
<feature type="compositionally biased region" description="Basic and acidic residues" evidence="2">
    <location>
        <begin position="12"/>
        <end position="21"/>
    </location>
</feature>
<reference evidence="3" key="1">
    <citation type="submission" date="2021-10" db="EMBL/GenBank/DDBJ databases">
        <title>Tropical sea cucumber genome reveals ecological adaptation and Cuvierian tubules defense mechanism.</title>
        <authorList>
            <person name="Chen T."/>
        </authorList>
    </citation>
    <scope>NUCLEOTIDE SEQUENCE</scope>
    <source>
        <strain evidence="3">Nanhai2018</strain>
        <tissue evidence="3">Muscle</tissue>
    </source>
</reference>
<feature type="region of interest" description="Disordered" evidence="2">
    <location>
        <begin position="1"/>
        <end position="26"/>
    </location>
</feature>
<proteinExistence type="predicted"/>
<dbReference type="Proteomes" id="UP001152320">
    <property type="component" value="Chromosome 7"/>
</dbReference>
<gene>
    <name evidence="3" type="ORF">HOLleu_16648</name>
</gene>
<dbReference type="AlphaFoldDB" id="A0A9Q1H7Y8"/>
<dbReference type="GO" id="GO:0003677">
    <property type="term" value="F:DNA binding"/>
    <property type="evidence" value="ECO:0007669"/>
    <property type="project" value="UniProtKB-KW"/>
</dbReference>
<dbReference type="Gene3D" id="1.10.150.130">
    <property type="match status" value="1"/>
</dbReference>
<sequence>MGEPSFPPLRQTSDRPVRQSREPQTTGVLFQVLSSPANVLRLPTVQPDSRRSLLAEPTLVSVNSQSSGRSSVQASNSRENSVLEERPDIPSRPPVSSLNSVEIVHRRLVEEGVSQKAADLAVLARRFSTSRTYDSRLAKFADCAGSNSVNPLDASLDEVCSFLIHLYDSGRQVSTIKNYRTRLCHSLRARFSCQTCQKKHVGSRRQTGLSREMSEVVLRQNETHQILRRLVCPSKGSLHCTIGRHDFQMDCQTDLRTHSTRGTG</sequence>
<dbReference type="SUPFAM" id="SSF47823">
    <property type="entry name" value="lambda integrase-like, N-terminal domain"/>
    <property type="match status" value="1"/>
</dbReference>
<keyword evidence="1" id="KW-0238">DNA-binding</keyword>
<evidence type="ECO:0000313" key="3">
    <source>
        <dbReference type="EMBL" id="KAJ8039057.1"/>
    </source>
</evidence>